<dbReference type="PANTHER" id="PTHR30349:SF41">
    <property type="entry name" value="INTEGRASE_RECOMBINASE PROTEIN MJ0367-RELATED"/>
    <property type="match status" value="1"/>
</dbReference>
<evidence type="ECO:0008006" key="6">
    <source>
        <dbReference type="Google" id="ProtNLM"/>
    </source>
</evidence>
<organism evidence="5">
    <name type="scientific">marine sediment metagenome</name>
    <dbReference type="NCBI Taxonomy" id="412755"/>
    <lineage>
        <taxon>unclassified sequences</taxon>
        <taxon>metagenomes</taxon>
        <taxon>ecological metagenomes</taxon>
    </lineage>
</organism>
<dbReference type="PROSITE" id="PS51898">
    <property type="entry name" value="TYR_RECOMBINASE"/>
    <property type="match status" value="1"/>
</dbReference>
<dbReference type="InterPro" id="IPR002104">
    <property type="entry name" value="Integrase_catalytic"/>
</dbReference>
<dbReference type="InterPro" id="IPR011010">
    <property type="entry name" value="DNA_brk_join_enz"/>
</dbReference>
<dbReference type="InterPro" id="IPR050090">
    <property type="entry name" value="Tyrosine_recombinase_XerCD"/>
</dbReference>
<evidence type="ECO:0000313" key="5">
    <source>
        <dbReference type="EMBL" id="GAH72219.1"/>
    </source>
</evidence>
<feature type="domain" description="Tyr recombinase" evidence="3">
    <location>
        <begin position="120"/>
        <end position="260"/>
    </location>
</feature>
<evidence type="ECO:0000256" key="1">
    <source>
        <dbReference type="ARBA" id="ARBA00023125"/>
    </source>
</evidence>
<dbReference type="AlphaFoldDB" id="X1J1H8"/>
<dbReference type="Pfam" id="PF00589">
    <property type="entry name" value="Phage_integrase"/>
    <property type="match status" value="1"/>
</dbReference>
<dbReference type="PANTHER" id="PTHR30349">
    <property type="entry name" value="PHAGE INTEGRASE-RELATED"/>
    <property type="match status" value="1"/>
</dbReference>
<feature type="non-terminal residue" evidence="5">
    <location>
        <position position="260"/>
    </location>
</feature>
<accession>X1J1H8</accession>
<gene>
    <name evidence="5" type="ORF">S03H2_51302</name>
</gene>
<keyword evidence="2" id="KW-0233">DNA recombination</keyword>
<dbReference type="Gene3D" id="1.10.443.10">
    <property type="entry name" value="Intergrase catalytic core"/>
    <property type="match status" value="1"/>
</dbReference>
<comment type="caution">
    <text evidence="5">The sequence shown here is derived from an EMBL/GenBank/DDBJ whole genome shotgun (WGS) entry which is preliminary data.</text>
</comment>
<dbReference type="SUPFAM" id="SSF56349">
    <property type="entry name" value="DNA breaking-rejoining enzymes"/>
    <property type="match status" value="1"/>
</dbReference>
<dbReference type="EMBL" id="BARU01032538">
    <property type="protein sequence ID" value="GAH72219.1"/>
    <property type="molecule type" value="Genomic_DNA"/>
</dbReference>
<dbReference type="Gene3D" id="1.10.150.130">
    <property type="match status" value="1"/>
</dbReference>
<dbReference type="InterPro" id="IPR044068">
    <property type="entry name" value="CB"/>
</dbReference>
<feature type="domain" description="Core-binding (CB)" evidence="4">
    <location>
        <begin position="22"/>
        <end position="99"/>
    </location>
</feature>
<reference evidence="5" key="1">
    <citation type="journal article" date="2014" name="Front. Microbiol.">
        <title>High frequency of phylogenetically diverse reductive dehalogenase-homologous genes in deep subseafloor sedimentary metagenomes.</title>
        <authorList>
            <person name="Kawai M."/>
            <person name="Futagami T."/>
            <person name="Toyoda A."/>
            <person name="Takaki Y."/>
            <person name="Nishi S."/>
            <person name="Hori S."/>
            <person name="Arai W."/>
            <person name="Tsubouchi T."/>
            <person name="Morono Y."/>
            <person name="Uchiyama I."/>
            <person name="Ito T."/>
            <person name="Fujiyama A."/>
            <person name="Inagaki F."/>
            <person name="Takami H."/>
        </authorList>
    </citation>
    <scope>NUCLEOTIDE SEQUENCE</scope>
    <source>
        <strain evidence="5">Expedition CK06-06</strain>
    </source>
</reference>
<evidence type="ECO:0000259" key="3">
    <source>
        <dbReference type="PROSITE" id="PS51898"/>
    </source>
</evidence>
<sequence>MRELAKLEGIKAPTGAAESEAEPLSHYIPAWQNSLATRGFSPGSMDLYRRNVERLLANVPPPITTIAIEGYIASRRETLSPNALKNELKAAKSFFAFLHDRDIILTDPAAKIQHPKIVIEEKAGPTEDEIAKFLPVLAQAKNPRAKVMLFLFMTTGIRFTEMATLTWGRINLDRREIRVLGKGNKWRKIPLRAWVRDFLAQLRDDHADDEMLFPTKSKKGKWDNSDANKMIARLCRRAGIKRCTCHQFRHYFATHTLKAR</sequence>
<dbReference type="GO" id="GO:0015074">
    <property type="term" value="P:DNA integration"/>
    <property type="evidence" value="ECO:0007669"/>
    <property type="project" value="InterPro"/>
</dbReference>
<protein>
    <recommendedName>
        <fullName evidence="6">Tyr recombinase domain-containing protein</fullName>
    </recommendedName>
</protein>
<dbReference type="CDD" id="cd00397">
    <property type="entry name" value="DNA_BRE_C"/>
    <property type="match status" value="1"/>
</dbReference>
<dbReference type="PROSITE" id="PS51900">
    <property type="entry name" value="CB"/>
    <property type="match status" value="1"/>
</dbReference>
<dbReference type="InterPro" id="IPR013762">
    <property type="entry name" value="Integrase-like_cat_sf"/>
</dbReference>
<proteinExistence type="predicted"/>
<keyword evidence="1" id="KW-0238">DNA-binding</keyword>
<name>X1J1H8_9ZZZZ</name>
<evidence type="ECO:0000259" key="4">
    <source>
        <dbReference type="PROSITE" id="PS51900"/>
    </source>
</evidence>
<evidence type="ECO:0000256" key="2">
    <source>
        <dbReference type="ARBA" id="ARBA00023172"/>
    </source>
</evidence>
<dbReference type="InterPro" id="IPR010998">
    <property type="entry name" value="Integrase_recombinase_N"/>
</dbReference>
<dbReference type="GO" id="GO:0003677">
    <property type="term" value="F:DNA binding"/>
    <property type="evidence" value="ECO:0007669"/>
    <property type="project" value="UniProtKB-KW"/>
</dbReference>
<dbReference type="GO" id="GO:0006310">
    <property type="term" value="P:DNA recombination"/>
    <property type="evidence" value="ECO:0007669"/>
    <property type="project" value="UniProtKB-KW"/>
</dbReference>